<accession>A0AAD1SHF0</accession>
<evidence type="ECO:0000313" key="2">
    <source>
        <dbReference type="EMBL" id="CAH2301584.1"/>
    </source>
</evidence>
<sequence length="112" mass="11930">MDSFLSTLVDLAGLVGRTSSHPADSTVAPSSPGTSHTGNHEETYPLSQLRADFHAINAAMFSMADATALETSITTTIRTELAGIRRDVAEIDERVSSPEASATRSDRLHEMA</sequence>
<feature type="compositionally biased region" description="Polar residues" evidence="1">
    <location>
        <begin position="17"/>
        <end position="37"/>
    </location>
</feature>
<dbReference type="EMBL" id="OW240917">
    <property type="protein sequence ID" value="CAH2301584.1"/>
    <property type="molecule type" value="Genomic_DNA"/>
</dbReference>
<feature type="region of interest" description="Disordered" evidence="1">
    <location>
        <begin position="16"/>
        <end position="45"/>
    </location>
</feature>
<evidence type="ECO:0000256" key="1">
    <source>
        <dbReference type="SAM" id="MobiDB-lite"/>
    </source>
</evidence>
<feature type="region of interest" description="Disordered" evidence="1">
    <location>
        <begin position="92"/>
        <end position="112"/>
    </location>
</feature>
<reference evidence="2" key="1">
    <citation type="submission" date="2022-03" db="EMBL/GenBank/DDBJ databases">
        <authorList>
            <person name="Alioto T."/>
            <person name="Alioto T."/>
            <person name="Gomez Garrido J."/>
        </authorList>
    </citation>
    <scope>NUCLEOTIDE SEQUENCE</scope>
</reference>
<keyword evidence="3" id="KW-1185">Reference proteome</keyword>
<protein>
    <submittedName>
        <fullName evidence="2">Uncharacterized protein</fullName>
    </submittedName>
</protein>
<dbReference type="AlphaFoldDB" id="A0AAD1SHF0"/>
<dbReference type="Proteomes" id="UP001295444">
    <property type="component" value="Chromosome 06"/>
</dbReference>
<proteinExistence type="predicted"/>
<organism evidence="2 3">
    <name type="scientific">Pelobates cultripes</name>
    <name type="common">Western spadefoot toad</name>
    <dbReference type="NCBI Taxonomy" id="61616"/>
    <lineage>
        <taxon>Eukaryota</taxon>
        <taxon>Metazoa</taxon>
        <taxon>Chordata</taxon>
        <taxon>Craniata</taxon>
        <taxon>Vertebrata</taxon>
        <taxon>Euteleostomi</taxon>
        <taxon>Amphibia</taxon>
        <taxon>Batrachia</taxon>
        <taxon>Anura</taxon>
        <taxon>Pelobatoidea</taxon>
        <taxon>Pelobatidae</taxon>
        <taxon>Pelobates</taxon>
    </lineage>
</organism>
<gene>
    <name evidence="2" type="ORF">PECUL_23A012454</name>
</gene>
<name>A0AAD1SHF0_PELCU</name>
<evidence type="ECO:0000313" key="3">
    <source>
        <dbReference type="Proteomes" id="UP001295444"/>
    </source>
</evidence>